<dbReference type="Gene3D" id="3.90.550.10">
    <property type="entry name" value="Spore Coat Polysaccharide Biosynthesis Protein SpsA, Chain A"/>
    <property type="match status" value="1"/>
</dbReference>
<dbReference type="GeneID" id="16070611"/>
<feature type="domain" description="Glycosyltransferase 2-like" evidence="3">
    <location>
        <begin position="628"/>
        <end position="764"/>
    </location>
</feature>
<dbReference type="CDD" id="cd03801">
    <property type="entry name" value="GT4_PimA-like"/>
    <property type="match status" value="1"/>
</dbReference>
<reference evidence="4" key="1">
    <citation type="submission" date="2009-08" db="EMBL/GenBank/DDBJ databases">
        <title>Annotation of Salpingoeca rosetta.</title>
        <authorList>
            <consortium name="The Broad Institute Genome Sequencing Platform"/>
            <person name="Russ C."/>
            <person name="Cuomo C."/>
            <person name="Burger G."/>
            <person name="Gray M.W."/>
            <person name="Holland P.W.H."/>
            <person name="King N."/>
            <person name="Lang F.B.F."/>
            <person name="Roger A.J."/>
            <person name="Ruiz-Trillo I."/>
            <person name="Young S.K."/>
            <person name="Zeng Q."/>
            <person name="Gargeya S."/>
            <person name="Alvarado L."/>
            <person name="Berlin A."/>
            <person name="Chapman S.B."/>
            <person name="Chen Z."/>
            <person name="Freedman E."/>
            <person name="Gellesch M."/>
            <person name="Goldberg J."/>
            <person name="Griggs A."/>
            <person name="Gujja S."/>
            <person name="Heilman E."/>
            <person name="Heiman D."/>
            <person name="Howarth C."/>
            <person name="Mehta T."/>
            <person name="Neiman D."/>
            <person name="Pearson M."/>
            <person name="Roberts A."/>
            <person name="Saif S."/>
            <person name="Shea T."/>
            <person name="Shenoy N."/>
            <person name="Sisk P."/>
            <person name="Stolte C."/>
            <person name="Sykes S."/>
            <person name="White J."/>
            <person name="Yandava C."/>
            <person name="Haas B."/>
            <person name="Nusbaum C."/>
            <person name="Birren B."/>
        </authorList>
    </citation>
    <scope>NUCLEOTIDE SEQUENCE [LARGE SCALE GENOMIC DNA]</scope>
    <source>
        <strain evidence="4">ATCC 50818</strain>
    </source>
</reference>
<dbReference type="InterPro" id="IPR029044">
    <property type="entry name" value="Nucleotide-diphossugar_trans"/>
</dbReference>
<dbReference type="SUPFAM" id="SSF53448">
    <property type="entry name" value="Nucleotide-diphospho-sugar transferases"/>
    <property type="match status" value="1"/>
</dbReference>
<dbReference type="InterPro" id="IPR050834">
    <property type="entry name" value="Glycosyltransf_2"/>
</dbReference>
<dbReference type="EMBL" id="GL832980">
    <property type="protein sequence ID" value="EGD77997.1"/>
    <property type="molecule type" value="Genomic_DNA"/>
</dbReference>
<dbReference type="OrthoDB" id="17040at2759"/>
<dbReference type="SUPFAM" id="SSF53756">
    <property type="entry name" value="UDP-Glycosyltransferase/glycogen phosphorylase"/>
    <property type="match status" value="1"/>
</dbReference>
<evidence type="ECO:0000256" key="1">
    <source>
        <dbReference type="SAM" id="MobiDB-lite"/>
    </source>
</evidence>
<dbReference type="Pfam" id="PF13692">
    <property type="entry name" value="Glyco_trans_1_4"/>
    <property type="match status" value="1"/>
</dbReference>
<gene>
    <name evidence="4" type="ORF">PTSG_09635</name>
</gene>
<dbReference type="OMA" id="CTALMER"/>
<feature type="signal peptide" evidence="2">
    <location>
        <begin position="1"/>
        <end position="27"/>
    </location>
</feature>
<dbReference type="eggNOG" id="ENOG502RZ8Y">
    <property type="taxonomic scope" value="Eukaryota"/>
</dbReference>
<feature type="region of interest" description="Disordered" evidence="1">
    <location>
        <begin position="581"/>
        <end position="616"/>
    </location>
</feature>
<dbReference type="Proteomes" id="UP000007799">
    <property type="component" value="Unassembled WGS sequence"/>
</dbReference>
<evidence type="ECO:0000313" key="4">
    <source>
        <dbReference type="EMBL" id="EGD77997.1"/>
    </source>
</evidence>
<dbReference type="KEGG" id="sre:PTSG_09635"/>
<dbReference type="PANTHER" id="PTHR43685">
    <property type="entry name" value="GLYCOSYLTRANSFERASE"/>
    <property type="match status" value="1"/>
</dbReference>
<proteinExistence type="predicted"/>
<evidence type="ECO:0000259" key="3">
    <source>
        <dbReference type="Pfam" id="PF00535"/>
    </source>
</evidence>
<protein>
    <recommendedName>
        <fullName evidence="3">Glycosyltransferase 2-like domain-containing protein</fullName>
    </recommendedName>
</protein>
<keyword evidence="5" id="KW-1185">Reference proteome</keyword>
<organism evidence="5">
    <name type="scientific">Salpingoeca rosetta (strain ATCC 50818 / BSB-021)</name>
    <dbReference type="NCBI Taxonomy" id="946362"/>
    <lineage>
        <taxon>Eukaryota</taxon>
        <taxon>Choanoflagellata</taxon>
        <taxon>Craspedida</taxon>
        <taxon>Salpingoecidae</taxon>
        <taxon>Salpingoeca</taxon>
    </lineage>
</organism>
<dbReference type="AlphaFoldDB" id="F2ULJ8"/>
<dbReference type="Gene3D" id="3.40.50.2000">
    <property type="entry name" value="Glycogen Phosphorylase B"/>
    <property type="match status" value="2"/>
</dbReference>
<dbReference type="Pfam" id="PF00535">
    <property type="entry name" value="Glycos_transf_2"/>
    <property type="match status" value="1"/>
</dbReference>
<sequence length="896" mass="99829">MARISSRIRVLLVVLAFSAGWVSRALFDTWPTTPRHGHSNRHHAARKQPAARSLSRGEQPNWLDWASYLTGTTDVDTASSNNYNTYNDHGQGSPVARSIISAVTGTGIQPRSEQEQYALQAAAHSQAGVNAAAYWRQLQEQHHLRPLIPPLPAQEFATQALRRHGREPGPVRVCLVTSAMGGPTPSGGVGTAFHALAMHLAEATSPSGEYLFAVSVVYAAHPWYGRGKEQEWVEHFAQHRIRFLPLTTSVRKFYGPSLVVRSYKVMELLRERESEFDVVTFHDHMGIGYFTTMLKRQGLAFQRLFLFGQGHGTIRWADHLNYRPPKDHNTLAYYHMEQKAMEWADARVYPSRYYLDWAQGPHSNFNFSHGYSFVVQNLLYPLPHDEQAVTVRHPRHFVFFGRLEVRKGLLVFLDALAHTTPQEVGHVSFLGPSVTINDKKSVQVIEERMAAIEWPTQHYTVRANLNSEEALKYIEDNNAVAVIPTLGDNSPYVVIELVAREIPLITTTAGGGAELLMVTPDTAPYIVEPNDAKGLAGAMQHAVKHGISNYRTAVPFSTTRSTYLSLVQAFAALRHTSAHASGISDQADPDDDAHHVQGEAENGNGDGDDDTWAGFARRDGPPKVLLGITSHDRPGDLERAVQSLINQEYASDSMTVMIVDDASTHPDMNATLDRIRAKLDDSGISHRIVTNMQHRFVAQTRNDIIAHGAITGKDFVCFLDDDDEAEPTMVQVYMKAALRTNADLVTDISDNFDTDEDGNTVFSHRSLSLGDGLSHNLLINNFGKANFCVRPGKAMSIGGHYDTMPYADSPYVDWSFLTRASLSGLRIELVPLPLYRYTKHSKGSIWYTRTGRVDQYNGHYKIIQDALAYVPPKMADLFMYCRYKLGQPYVPADGAL</sequence>
<dbReference type="InParanoid" id="F2ULJ8"/>
<dbReference type="InterPro" id="IPR001173">
    <property type="entry name" value="Glyco_trans_2-like"/>
</dbReference>
<feature type="compositionally biased region" description="Basic residues" evidence="1">
    <location>
        <begin position="35"/>
        <end position="46"/>
    </location>
</feature>
<keyword evidence="2" id="KW-0732">Signal</keyword>
<dbReference type="PANTHER" id="PTHR43685:SF2">
    <property type="entry name" value="GLYCOSYLTRANSFERASE 2-LIKE DOMAIN-CONTAINING PROTEIN"/>
    <property type="match status" value="1"/>
</dbReference>
<evidence type="ECO:0000313" key="5">
    <source>
        <dbReference type="Proteomes" id="UP000007799"/>
    </source>
</evidence>
<dbReference type="RefSeq" id="XP_004990059.1">
    <property type="nucleotide sequence ID" value="XM_004990002.1"/>
</dbReference>
<evidence type="ECO:0000256" key="2">
    <source>
        <dbReference type="SAM" id="SignalP"/>
    </source>
</evidence>
<name>F2ULJ8_SALR5</name>
<feature type="region of interest" description="Disordered" evidence="1">
    <location>
        <begin position="32"/>
        <end position="57"/>
    </location>
</feature>
<accession>F2ULJ8</accession>
<feature type="chain" id="PRO_5003287663" description="Glycosyltransferase 2-like domain-containing protein" evidence="2">
    <location>
        <begin position="28"/>
        <end position="896"/>
    </location>
</feature>
<dbReference type="CDD" id="cd00761">
    <property type="entry name" value="Glyco_tranf_GTA_type"/>
    <property type="match status" value="1"/>
</dbReference>